<name>A0A0D8YA83_DICVI</name>
<gene>
    <name evidence="1" type="ORF">DICVIV_00147</name>
</gene>
<dbReference type="AlphaFoldDB" id="A0A0D8YA83"/>
<reference evidence="2" key="2">
    <citation type="journal article" date="2016" name="Sci. Rep.">
        <title>Dictyocaulus viviparus genome, variome and transcriptome elucidate lungworm biology and support future intervention.</title>
        <authorList>
            <person name="McNulty S.N."/>
            <person name="Strube C."/>
            <person name="Rosa B.A."/>
            <person name="Martin J.C."/>
            <person name="Tyagi R."/>
            <person name="Choi Y.J."/>
            <person name="Wang Q."/>
            <person name="Hallsworth Pepin K."/>
            <person name="Zhang X."/>
            <person name="Ozersky P."/>
            <person name="Wilson R.K."/>
            <person name="Sternberg P.W."/>
            <person name="Gasser R.B."/>
            <person name="Mitreva M."/>
        </authorList>
    </citation>
    <scope>NUCLEOTIDE SEQUENCE [LARGE SCALE GENOMIC DNA]</scope>
    <source>
        <strain evidence="2">HannoverDv2000</strain>
    </source>
</reference>
<reference evidence="1 2" key="1">
    <citation type="submission" date="2013-11" db="EMBL/GenBank/DDBJ databases">
        <title>Draft genome of the bovine lungworm Dictyocaulus viviparus.</title>
        <authorList>
            <person name="Mitreva M."/>
        </authorList>
    </citation>
    <scope>NUCLEOTIDE SEQUENCE [LARGE SCALE GENOMIC DNA]</scope>
    <source>
        <strain evidence="1 2">HannoverDv2000</strain>
    </source>
</reference>
<organism evidence="1 2">
    <name type="scientific">Dictyocaulus viviparus</name>
    <name type="common">Bovine lungworm</name>
    <dbReference type="NCBI Taxonomy" id="29172"/>
    <lineage>
        <taxon>Eukaryota</taxon>
        <taxon>Metazoa</taxon>
        <taxon>Ecdysozoa</taxon>
        <taxon>Nematoda</taxon>
        <taxon>Chromadorea</taxon>
        <taxon>Rhabditida</taxon>
        <taxon>Rhabditina</taxon>
        <taxon>Rhabditomorpha</taxon>
        <taxon>Strongyloidea</taxon>
        <taxon>Metastrongylidae</taxon>
        <taxon>Dictyocaulus</taxon>
    </lineage>
</organism>
<sequence>MFTIDGVLNYPCNGIEATTSYECITFSAITLCSTTFTSMKNYLVENVHHVEESRSKTIANRLIQLCDLFDEEYFQPSSSKSSSIMLLIWRFFF</sequence>
<protein>
    <submittedName>
        <fullName evidence="1">Uncharacterized protein</fullName>
    </submittedName>
</protein>
<proteinExistence type="predicted"/>
<evidence type="ECO:0000313" key="1">
    <source>
        <dbReference type="EMBL" id="KJH53718.1"/>
    </source>
</evidence>
<accession>A0A0D8YA83</accession>
<keyword evidence="2" id="KW-1185">Reference proteome</keyword>
<dbReference type="Proteomes" id="UP000053766">
    <property type="component" value="Unassembled WGS sequence"/>
</dbReference>
<dbReference type="EMBL" id="KN716150">
    <property type="protein sequence ID" value="KJH53718.1"/>
    <property type="molecule type" value="Genomic_DNA"/>
</dbReference>
<dbReference type="OrthoDB" id="5814970at2759"/>
<evidence type="ECO:0000313" key="2">
    <source>
        <dbReference type="Proteomes" id="UP000053766"/>
    </source>
</evidence>